<dbReference type="AlphaFoldDB" id="A0AA39FA01"/>
<dbReference type="Proteomes" id="UP001168990">
    <property type="component" value="Unassembled WGS sequence"/>
</dbReference>
<dbReference type="InterPro" id="IPR018629">
    <property type="entry name" value="XK-rel"/>
</dbReference>
<feature type="transmembrane region" description="Helical" evidence="7">
    <location>
        <begin position="285"/>
        <end position="306"/>
    </location>
</feature>
<evidence type="ECO:0000256" key="4">
    <source>
        <dbReference type="ARBA" id="ARBA00022692"/>
    </source>
</evidence>
<comment type="similarity">
    <text evidence="2 7">Belongs to the XK family.</text>
</comment>
<reference evidence="8" key="1">
    <citation type="journal article" date="2023" name="bioRxiv">
        <title>Scaffold-level genome assemblies of two parasitoid biocontrol wasps reveal the parthenogenesis mechanism and an associated novel virus.</title>
        <authorList>
            <person name="Inwood S."/>
            <person name="Skelly J."/>
            <person name="Guhlin J."/>
            <person name="Harrop T."/>
            <person name="Goldson S."/>
            <person name="Dearden P."/>
        </authorList>
    </citation>
    <scope>NUCLEOTIDE SEQUENCE</scope>
    <source>
        <strain evidence="8">Irish</strain>
        <tissue evidence="8">Whole body</tissue>
    </source>
</reference>
<dbReference type="InterPro" id="IPR050895">
    <property type="entry name" value="XK-related_scramblase"/>
</dbReference>
<organism evidence="8 9">
    <name type="scientific">Microctonus aethiopoides</name>
    <dbReference type="NCBI Taxonomy" id="144406"/>
    <lineage>
        <taxon>Eukaryota</taxon>
        <taxon>Metazoa</taxon>
        <taxon>Ecdysozoa</taxon>
        <taxon>Arthropoda</taxon>
        <taxon>Hexapoda</taxon>
        <taxon>Insecta</taxon>
        <taxon>Pterygota</taxon>
        <taxon>Neoptera</taxon>
        <taxon>Endopterygota</taxon>
        <taxon>Hymenoptera</taxon>
        <taxon>Apocrita</taxon>
        <taxon>Ichneumonoidea</taxon>
        <taxon>Braconidae</taxon>
        <taxon>Euphorinae</taxon>
        <taxon>Microctonus</taxon>
    </lineage>
</organism>
<dbReference type="GO" id="GO:0070782">
    <property type="term" value="P:phosphatidylserine exposure on apoptotic cell surface"/>
    <property type="evidence" value="ECO:0007669"/>
    <property type="project" value="TreeGrafter"/>
</dbReference>
<proteinExistence type="inferred from homology"/>
<dbReference type="PANTHER" id="PTHR16024:SF6">
    <property type="entry name" value="XK-RELATED PROTEIN"/>
    <property type="match status" value="1"/>
</dbReference>
<dbReference type="GO" id="GO:0005886">
    <property type="term" value="C:plasma membrane"/>
    <property type="evidence" value="ECO:0007669"/>
    <property type="project" value="UniProtKB-SubCell"/>
</dbReference>
<evidence type="ECO:0000256" key="6">
    <source>
        <dbReference type="ARBA" id="ARBA00023136"/>
    </source>
</evidence>
<evidence type="ECO:0000256" key="1">
    <source>
        <dbReference type="ARBA" id="ARBA00004651"/>
    </source>
</evidence>
<keyword evidence="9" id="KW-1185">Reference proteome</keyword>
<feature type="transmembrane region" description="Helical" evidence="7">
    <location>
        <begin position="391"/>
        <end position="416"/>
    </location>
</feature>
<dbReference type="PANTHER" id="PTHR16024">
    <property type="entry name" value="XK-RELATED PROTEIN"/>
    <property type="match status" value="1"/>
</dbReference>
<dbReference type="EMBL" id="JAQQBS010001422">
    <property type="protein sequence ID" value="KAK0165693.1"/>
    <property type="molecule type" value="Genomic_DNA"/>
</dbReference>
<protein>
    <recommendedName>
        <fullName evidence="7">XK-related protein</fullName>
    </recommendedName>
</protein>
<evidence type="ECO:0000256" key="3">
    <source>
        <dbReference type="ARBA" id="ARBA00022475"/>
    </source>
</evidence>
<feature type="transmembrane region" description="Helical" evidence="7">
    <location>
        <begin position="259"/>
        <end position="278"/>
    </location>
</feature>
<feature type="transmembrane region" description="Helical" evidence="7">
    <location>
        <begin position="333"/>
        <end position="351"/>
    </location>
</feature>
<keyword evidence="5 7" id="KW-1133">Transmembrane helix</keyword>
<feature type="transmembrane region" description="Helical" evidence="7">
    <location>
        <begin position="363"/>
        <end position="385"/>
    </location>
</feature>
<sequence length="436" mass="51119">MVFAEEIPCDRNVEIDKDDDNSECDGVFPIPNFGTDVGDIPDRKAYVTKWDIFWIVFSIITHLVDLGTDLNLAWQYFRKENYGYFIWTSAFLFLPSFINIIVSIRMYQQDYEQKPQGVKLPTLTSRAVQQKFCCPFILIFQLAPVLRYMDCLKYACRSFQCRKDGNRDGQKKYYLKMLKEEQDISLLRVFECFLEAAPHQVLQLTLMMYDYNDDRKVNFHFIHQTISILSSLGSMGWAMSSYHRNIRLAQWDKENISLIGTWIQFLWHFCVTVSRIIAISAAAAIVSVPTAIVCFIHWFVMTIWIISKPRGVIQFCRDQSRPPQTPLKIHERIGAYLFASVFGVVYVFTYLKPNEGSTFYKHIFYYSICAIENIIACILWTYVEYEKVHTLWYYELVICLCTVPFILGVLFMIVYYRFFHPSLKKVTVDSDVPVST</sequence>
<dbReference type="GO" id="GO:0043652">
    <property type="term" value="P:engulfment of apoptotic cell"/>
    <property type="evidence" value="ECO:0007669"/>
    <property type="project" value="TreeGrafter"/>
</dbReference>
<gene>
    <name evidence="8" type="ORF">PV328_004193</name>
</gene>
<evidence type="ECO:0000313" key="9">
    <source>
        <dbReference type="Proteomes" id="UP001168990"/>
    </source>
</evidence>
<keyword evidence="6 7" id="KW-0472">Membrane</keyword>
<dbReference type="Pfam" id="PF09815">
    <property type="entry name" value="XK-related"/>
    <property type="match status" value="1"/>
</dbReference>
<evidence type="ECO:0000313" key="8">
    <source>
        <dbReference type="EMBL" id="KAK0165693.1"/>
    </source>
</evidence>
<keyword evidence="3" id="KW-1003">Cell membrane</keyword>
<feature type="transmembrane region" description="Helical" evidence="7">
    <location>
        <begin position="217"/>
        <end position="239"/>
    </location>
</feature>
<feature type="transmembrane region" description="Helical" evidence="7">
    <location>
        <begin position="52"/>
        <end position="72"/>
    </location>
</feature>
<comment type="caution">
    <text evidence="8">The sequence shown here is derived from an EMBL/GenBank/DDBJ whole genome shotgun (WGS) entry which is preliminary data.</text>
</comment>
<evidence type="ECO:0000256" key="2">
    <source>
        <dbReference type="ARBA" id="ARBA00008789"/>
    </source>
</evidence>
<accession>A0AA39FA01</accession>
<reference evidence="8" key="2">
    <citation type="submission" date="2023-03" db="EMBL/GenBank/DDBJ databases">
        <authorList>
            <person name="Inwood S.N."/>
            <person name="Skelly J.G."/>
            <person name="Guhlin J."/>
            <person name="Harrop T.W.R."/>
            <person name="Goldson S.G."/>
            <person name="Dearden P.K."/>
        </authorList>
    </citation>
    <scope>NUCLEOTIDE SEQUENCE</scope>
    <source>
        <strain evidence="8">Irish</strain>
        <tissue evidence="8">Whole body</tissue>
    </source>
</reference>
<feature type="transmembrane region" description="Helical" evidence="7">
    <location>
        <begin position="84"/>
        <end position="107"/>
    </location>
</feature>
<keyword evidence="4 7" id="KW-0812">Transmembrane</keyword>
<evidence type="ECO:0000256" key="7">
    <source>
        <dbReference type="RuleBase" id="RU910716"/>
    </source>
</evidence>
<comment type="subcellular location">
    <subcellularLocation>
        <location evidence="1">Cell membrane</location>
        <topology evidence="1">Multi-pass membrane protein</topology>
    </subcellularLocation>
    <subcellularLocation>
        <location evidence="7">Membrane</location>
        <topology evidence="7">Multi-pass membrane protein</topology>
    </subcellularLocation>
</comment>
<name>A0AA39FA01_9HYME</name>
<evidence type="ECO:0000256" key="5">
    <source>
        <dbReference type="ARBA" id="ARBA00022989"/>
    </source>
</evidence>
<dbReference type="GO" id="GO:1902742">
    <property type="term" value="P:apoptotic process involved in development"/>
    <property type="evidence" value="ECO:0007669"/>
    <property type="project" value="TreeGrafter"/>
</dbReference>